<evidence type="ECO:0000313" key="2">
    <source>
        <dbReference type="EMBL" id="APC42038.1"/>
    </source>
</evidence>
<feature type="transmembrane region" description="Helical" evidence="1">
    <location>
        <begin position="7"/>
        <end position="31"/>
    </location>
</feature>
<dbReference type="RefSeq" id="WP_071614331.1">
    <property type="nucleotide sequence ID" value="NZ_CP015756.1"/>
</dbReference>
<feature type="transmembrane region" description="Helical" evidence="1">
    <location>
        <begin position="43"/>
        <end position="62"/>
    </location>
</feature>
<keyword evidence="1" id="KW-0472">Membrane</keyword>
<dbReference type="AlphaFoldDB" id="A0A1J0GMC2"/>
<dbReference type="KEGG" id="ceu:A7L45_19170"/>
<organism evidence="2 3">
    <name type="scientific">Clostridium estertheticum subsp. estertheticum</name>
    <dbReference type="NCBI Taxonomy" id="1552"/>
    <lineage>
        <taxon>Bacteria</taxon>
        <taxon>Bacillati</taxon>
        <taxon>Bacillota</taxon>
        <taxon>Clostridia</taxon>
        <taxon>Eubacteriales</taxon>
        <taxon>Clostridiaceae</taxon>
        <taxon>Clostridium</taxon>
    </lineage>
</organism>
<accession>A0A1J0GMC2</accession>
<proteinExistence type="predicted"/>
<keyword evidence="1" id="KW-0812">Transmembrane</keyword>
<dbReference type="EMBL" id="CP015756">
    <property type="protein sequence ID" value="APC42038.1"/>
    <property type="molecule type" value="Genomic_DNA"/>
</dbReference>
<protein>
    <submittedName>
        <fullName evidence="2">Uncharacterized protein</fullName>
    </submittedName>
</protein>
<reference evidence="3" key="1">
    <citation type="journal article" date="2016" name="Front. Microbiol.">
        <title>Complete Genome Sequence of Clostridium estertheticum DSM 8809, a Microbe Identified in Spoiled Vacuum Packed Beef.</title>
        <authorList>
            <person name="Yu Z."/>
            <person name="Gunn L."/>
            <person name="Brennan E."/>
            <person name="Reid R."/>
            <person name="Wall P.G."/>
            <person name="Gaora O.P."/>
            <person name="Hurley D."/>
            <person name="Bolton D."/>
            <person name="Fanning S."/>
        </authorList>
    </citation>
    <scope>NUCLEOTIDE SEQUENCE [LARGE SCALE GENOMIC DNA]</scope>
    <source>
        <strain evidence="3">DSM 8809</strain>
    </source>
</reference>
<gene>
    <name evidence="2" type="ORF">A7L45_19170</name>
</gene>
<dbReference type="OrthoDB" id="2074929at2"/>
<evidence type="ECO:0000256" key="1">
    <source>
        <dbReference type="SAM" id="Phobius"/>
    </source>
</evidence>
<keyword evidence="1" id="KW-1133">Transmembrane helix</keyword>
<name>A0A1J0GMC2_9CLOT</name>
<sequence length="63" mass="7323">MNEKRPILVTYITDLNFLNVFLLIMSLFPRFTKQFGIVTATPTFSNVTIKAFFLLILLTILIR</sequence>
<dbReference type="Proteomes" id="UP000182569">
    <property type="component" value="Chromosome"/>
</dbReference>
<keyword evidence="3" id="KW-1185">Reference proteome</keyword>
<evidence type="ECO:0000313" key="3">
    <source>
        <dbReference type="Proteomes" id="UP000182569"/>
    </source>
</evidence>